<feature type="compositionally biased region" description="Acidic residues" evidence="1">
    <location>
        <begin position="52"/>
        <end position="65"/>
    </location>
</feature>
<dbReference type="PANTHER" id="PTHR15555">
    <property type="entry name" value="ZINC FINGER HIT DOMAIN CONTAINING PROTEIN 2 PROTEIN FON -RELATED"/>
    <property type="match status" value="1"/>
</dbReference>
<dbReference type="Proteomes" id="UP001212841">
    <property type="component" value="Unassembled WGS sequence"/>
</dbReference>
<feature type="region of interest" description="Disordered" evidence="1">
    <location>
        <begin position="47"/>
        <end position="66"/>
    </location>
</feature>
<organism evidence="2 3">
    <name type="scientific">Rhizophlyctis rosea</name>
    <dbReference type="NCBI Taxonomy" id="64517"/>
    <lineage>
        <taxon>Eukaryota</taxon>
        <taxon>Fungi</taxon>
        <taxon>Fungi incertae sedis</taxon>
        <taxon>Chytridiomycota</taxon>
        <taxon>Chytridiomycota incertae sedis</taxon>
        <taxon>Chytridiomycetes</taxon>
        <taxon>Rhizophlyctidales</taxon>
        <taxon>Rhizophlyctidaceae</taxon>
        <taxon>Rhizophlyctis</taxon>
    </lineage>
</organism>
<evidence type="ECO:0000313" key="2">
    <source>
        <dbReference type="EMBL" id="KAJ3053102.1"/>
    </source>
</evidence>
<evidence type="ECO:0000256" key="1">
    <source>
        <dbReference type="SAM" id="MobiDB-lite"/>
    </source>
</evidence>
<reference evidence="2" key="1">
    <citation type="submission" date="2020-05" db="EMBL/GenBank/DDBJ databases">
        <title>Phylogenomic resolution of chytrid fungi.</title>
        <authorList>
            <person name="Stajich J.E."/>
            <person name="Amses K."/>
            <person name="Simmons R."/>
            <person name="Seto K."/>
            <person name="Myers J."/>
            <person name="Bonds A."/>
            <person name="Quandt C.A."/>
            <person name="Barry K."/>
            <person name="Liu P."/>
            <person name="Grigoriev I."/>
            <person name="Longcore J.E."/>
            <person name="James T.Y."/>
        </authorList>
    </citation>
    <scope>NUCLEOTIDE SEQUENCE</scope>
    <source>
        <strain evidence="2">JEL0318</strain>
    </source>
</reference>
<keyword evidence="3" id="KW-1185">Reference proteome</keyword>
<gene>
    <name evidence="2" type="ORF">HK097_005045</name>
</gene>
<protein>
    <submittedName>
        <fullName evidence="2">Uncharacterized protein</fullName>
    </submittedName>
</protein>
<accession>A0AAD5SF60</accession>
<proteinExistence type="predicted"/>
<feature type="region of interest" description="Disordered" evidence="1">
    <location>
        <begin position="270"/>
        <end position="302"/>
    </location>
</feature>
<dbReference type="InterPro" id="IPR039646">
    <property type="entry name" value="ZNHIT2"/>
</dbReference>
<dbReference type="AlphaFoldDB" id="A0AAD5SF60"/>
<sequence length="302" mass="33394">MQPQILLVSLLQIGETFYKDSLLAELQGEKVSDQERFRMKQLLEKFEKQSREEEDSDDEDSDLPDLSERLQGLDLDNASPEAILSALTPSEREVFEKMVRGEGGNVDAILPLWRPWWQTAEKTRPFVDLSAPTESALGSARPPILSNMPSIDKIAKVKPSPNLVYNLLDILFSYAFVSRYLNGDLTEDTVGTCQILWDLSLVLSSNQPFAFDGVREAVATIKSKVTQKTTYGITSHTIISLLQDVTSIFSSPTSTLAALSDIHTLFSAASRASEPTDPTSPSTPQPSIPRALRQKAFASSKK</sequence>
<dbReference type="EMBL" id="JADGJD010000238">
    <property type="protein sequence ID" value="KAJ3053102.1"/>
    <property type="molecule type" value="Genomic_DNA"/>
</dbReference>
<name>A0AAD5SF60_9FUNG</name>
<evidence type="ECO:0000313" key="3">
    <source>
        <dbReference type="Proteomes" id="UP001212841"/>
    </source>
</evidence>
<comment type="caution">
    <text evidence="2">The sequence shown here is derived from an EMBL/GenBank/DDBJ whole genome shotgun (WGS) entry which is preliminary data.</text>
</comment>
<dbReference type="PANTHER" id="PTHR15555:SF0">
    <property type="entry name" value="ZINC FINGER HIT DOMAIN-CONTAINING PROTEIN 2"/>
    <property type="match status" value="1"/>
</dbReference>
<feature type="non-terminal residue" evidence="2">
    <location>
        <position position="302"/>
    </location>
</feature>